<evidence type="ECO:0000256" key="4">
    <source>
        <dbReference type="ARBA" id="ARBA00023163"/>
    </source>
</evidence>
<accession>M7UAB4</accession>
<dbReference type="GO" id="GO:0003677">
    <property type="term" value="F:DNA binding"/>
    <property type="evidence" value="ECO:0007669"/>
    <property type="project" value="UniProtKB-KW"/>
</dbReference>
<evidence type="ECO:0000313" key="8">
    <source>
        <dbReference type="EMBL" id="EMR90694.1"/>
    </source>
</evidence>
<dbReference type="GO" id="GO:0008270">
    <property type="term" value="F:zinc ion binding"/>
    <property type="evidence" value="ECO:0007669"/>
    <property type="project" value="InterPro"/>
</dbReference>
<keyword evidence="5" id="KW-0539">Nucleus</keyword>
<dbReference type="GO" id="GO:0003700">
    <property type="term" value="F:DNA-binding transcription factor activity"/>
    <property type="evidence" value="ECO:0007669"/>
    <property type="project" value="InterPro"/>
</dbReference>
<feature type="region of interest" description="Disordered" evidence="6">
    <location>
        <begin position="1"/>
        <end position="23"/>
    </location>
</feature>
<comment type="subcellular location">
    <subcellularLocation>
        <location evidence="1">Nucleus</location>
    </subcellularLocation>
</comment>
<keyword evidence="3" id="KW-0238">DNA-binding</keyword>
<reference evidence="9" key="1">
    <citation type="journal article" date="2013" name="Genome Announc.">
        <title>Draft genome sequence of Botrytis cinerea BcDW1, inoculum for noble rot of grape berries.</title>
        <authorList>
            <person name="Blanco-Ulate B."/>
            <person name="Allen G."/>
            <person name="Powell A.L."/>
            <person name="Cantu D."/>
        </authorList>
    </citation>
    <scope>NUCLEOTIDE SEQUENCE [LARGE SCALE GENOMIC DNA]</scope>
    <source>
        <strain evidence="9">BcDW1</strain>
    </source>
</reference>
<gene>
    <name evidence="8" type="ORF">BcDW1_664</name>
</gene>
<evidence type="ECO:0000256" key="3">
    <source>
        <dbReference type="ARBA" id="ARBA00023125"/>
    </source>
</evidence>
<name>M7UAB4_BOTF1</name>
<feature type="region of interest" description="Disordered" evidence="6">
    <location>
        <begin position="531"/>
        <end position="576"/>
    </location>
</feature>
<dbReference type="EMBL" id="KB707692">
    <property type="protein sequence ID" value="EMR90694.1"/>
    <property type="molecule type" value="Genomic_DNA"/>
</dbReference>
<evidence type="ECO:0000256" key="2">
    <source>
        <dbReference type="ARBA" id="ARBA00023015"/>
    </source>
</evidence>
<feature type="compositionally biased region" description="Polar residues" evidence="6">
    <location>
        <begin position="105"/>
        <end position="129"/>
    </location>
</feature>
<feature type="region of interest" description="Disordered" evidence="6">
    <location>
        <begin position="87"/>
        <end position="134"/>
    </location>
</feature>
<evidence type="ECO:0000256" key="6">
    <source>
        <dbReference type="SAM" id="MobiDB-lite"/>
    </source>
</evidence>
<dbReference type="AlphaFoldDB" id="M7UAB4"/>
<organism evidence="8 9">
    <name type="scientific">Botryotinia fuckeliana (strain BcDW1)</name>
    <name type="common">Noble rot fungus</name>
    <name type="synonym">Botrytis cinerea</name>
    <dbReference type="NCBI Taxonomy" id="1290391"/>
    <lineage>
        <taxon>Eukaryota</taxon>
        <taxon>Fungi</taxon>
        <taxon>Dikarya</taxon>
        <taxon>Ascomycota</taxon>
        <taxon>Pezizomycotina</taxon>
        <taxon>Leotiomycetes</taxon>
        <taxon>Helotiales</taxon>
        <taxon>Sclerotiniaceae</taxon>
        <taxon>Botrytis</taxon>
    </lineage>
</organism>
<feature type="compositionally biased region" description="Pro residues" evidence="6">
    <location>
        <begin position="1"/>
        <end position="10"/>
    </location>
</feature>
<dbReference type="InterPro" id="IPR007219">
    <property type="entry name" value="XnlR_reg_dom"/>
</dbReference>
<evidence type="ECO:0000313" key="9">
    <source>
        <dbReference type="Proteomes" id="UP000012045"/>
    </source>
</evidence>
<dbReference type="STRING" id="1290391.M7UAB4"/>
<dbReference type="Pfam" id="PF04082">
    <property type="entry name" value="Fungal_trans"/>
    <property type="match status" value="1"/>
</dbReference>
<dbReference type="CDD" id="cd12148">
    <property type="entry name" value="fungal_TF_MHR"/>
    <property type="match status" value="1"/>
</dbReference>
<feature type="domain" description="Xylanolytic transcriptional activator regulatory" evidence="7">
    <location>
        <begin position="288"/>
        <end position="362"/>
    </location>
</feature>
<feature type="compositionally biased region" description="Polar residues" evidence="6">
    <location>
        <begin position="541"/>
        <end position="576"/>
    </location>
</feature>
<dbReference type="PANTHER" id="PTHR46910">
    <property type="entry name" value="TRANSCRIPTION FACTOR PDR1"/>
    <property type="match status" value="1"/>
</dbReference>
<protein>
    <submittedName>
        <fullName evidence="8">Putative fungal specific transcription factor domain-containing protein</fullName>
    </submittedName>
</protein>
<dbReference type="HOGENOM" id="CLU_371787_0_0_1"/>
<dbReference type="PANTHER" id="PTHR46910:SF37">
    <property type="entry name" value="ZN(II)2CYS6 TRANSCRIPTION FACTOR (EUROFUNG)"/>
    <property type="match status" value="1"/>
</dbReference>
<dbReference type="OrthoDB" id="103819at2759"/>
<dbReference type="InterPro" id="IPR050987">
    <property type="entry name" value="AtrR-like"/>
</dbReference>
<sequence>MATPTNPPPDATMRDSHGPKMPVTKQTELEHILQDSVNNHIERNLDGSYVVKSTDHTLPTSFTNQEPTYLNLANYESDRDIIAESNNSIKSPACDGGENEDTNDESSTPSILSQAKSSITTAEMKSSNLEPGLQRDAENGLSYLTTIFSERSFDDPDIYSNVKHFRRQREVFFIPEKAEGDRMIQIFIAGIERGKPFFTMPPLDIIPQLAFEPKRVSERAWLLLYNAFLSTTIAFMEPSNTRINRGLQWNVWIILQDSSFFLEPSEIGIQAILMVSCHSQDVVPPGLCWTLISHACRMAQSLNLHIPSPKFPKKSKENAHRNCLFWNLFMIDKSLSLAYGRPPFLLSQLYEGIDPPDLSFLATFRPHRPSTAVTGTPDHQLSDSFGALYFSLARELFVLQGKIIDIALVVHNGEFGTEQISSMKERLKNWKVNLDDKMSVYSNFQGEESEVQQLLYYPFMPYFVLFSNIIADPQSPTCFDDLQSLRKVVYYFLRMHVQHRSARKLEKIAETFTRLAESFVRGSMSRKALEDKLPEIDVQPPSRSSELTSHNTGWTTPQSPRQTGSHPPVNDAQNASISNNLASSTGMDLRDLSGDLTDPTLLSFLSYPIDTSVFNNEMAEDNPLRDSNLFAEQGRAVADPLLHQLDFLSTEQSLDGNFDWFSWDSYAWNAPGNGS</sequence>
<dbReference type="Proteomes" id="UP000012045">
    <property type="component" value="Unassembled WGS sequence"/>
</dbReference>
<keyword evidence="2" id="KW-0805">Transcription regulation</keyword>
<evidence type="ECO:0000256" key="5">
    <source>
        <dbReference type="ARBA" id="ARBA00023242"/>
    </source>
</evidence>
<dbReference type="GO" id="GO:0005634">
    <property type="term" value="C:nucleus"/>
    <property type="evidence" value="ECO:0007669"/>
    <property type="project" value="UniProtKB-SubCell"/>
</dbReference>
<evidence type="ECO:0000256" key="1">
    <source>
        <dbReference type="ARBA" id="ARBA00004123"/>
    </source>
</evidence>
<evidence type="ECO:0000259" key="7">
    <source>
        <dbReference type="SMART" id="SM00906"/>
    </source>
</evidence>
<keyword evidence="4" id="KW-0804">Transcription</keyword>
<dbReference type="GO" id="GO:0006351">
    <property type="term" value="P:DNA-templated transcription"/>
    <property type="evidence" value="ECO:0007669"/>
    <property type="project" value="InterPro"/>
</dbReference>
<dbReference type="SMART" id="SM00906">
    <property type="entry name" value="Fungal_trans"/>
    <property type="match status" value="1"/>
</dbReference>
<proteinExistence type="predicted"/>